<dbReference type="InterPro" id="IPR020339">
    <property type="entry name" value="C20orf85-like"/>
</dbReference>
<dbReference type="EMBL" id="JANEYF010000329">
    <property type="protein sequence ID" value="KAJ8970638.1"/>
    <property type="molecule type" value="Genomic_DNA"/>
</dbReference>
<keyword evidence="3" id="KW-1185">Reference proteome</keyword>
<proteinExistence type="predicted"/>
<sequence length="140" mass="16357">MAKKVREMAKEDENWKAFVRAEDDSGVIWNHNWETKIVQTGENSMSSGFVTKMIYDIIKLSVIVKGSRQHENSDKTEQSEFLSGVKETAKEDNRKLSRVPESVNHIYGWVAREEEFRLQKYGPDNFKTLPLPKLYRIPKH</sequence>
<accession>A0AAV8ZT78</accession>
<feature type="compositionally biased region" description="Basic and acidic residues" evidence="1">
    <location>
        <begin position="68"/>
        <end position="78"/>
    </location>
</feature>
<evidence type="ECO:0000313" key="3">
    <source>
        <dbReference type="Proteomes" id="UP001162156"/>
    </source>
</evidence>
<protein>
    <submittedName>
        <fullName evidence="2">Uncharacterized protein</fullName>
    </submittedName>
</protein>
<feature type="region of interest" description="Disordered" evidence="1">
    <location>
        <begin position="67"/>
        <end position="87"/>
    </location>
</feature>
<organism evidence="2 3">
    <name type="scientific">Rhamnusium bicolor</name>
    <dbReference type="NCBI Taxonomy" id="1586634"/>
    <lineage>
        <taxon>Eukaryota</taxon>
        <taxon>Metazoa</taxon>
        <taxon>Ecdysozoa</taxon>
        <taxon>Arthropoda</taxon>
        <taxon>Hexapoda</taxon>
        <taxon>Insecta</taxon>
        <taxon>Pterygota</taxon>
        <taxon>Neoptera</taxon>
        <taxon>Endopterygota</taxon>
        <taxon>Coleoptera</taxon>
        <taxon>Polyphaga</taxon>
        <taxon>Cucujiformia</taxon>
        <taxon>Chrysomeloidea</taxon>
        <taxon>Cerambycidae</taxon>
        <taxon>Lepturinae</taxon>
        <taxon>Rhagiini</taxon>
        <taxon>Rhamnusium</taxon>
    </lineage>
</organism>
<reference evidence="2" key="1">
    <citation type="journal article" date="2023" name="Insect Mol. Biol.">
        <title>Genome sequencing provides insights into the evolution of gene families encoding plant cell wall-degrading enzymes in longhorned beetles.</title>
        <authorList>
            <person name="Shin N.R."/>
            <person name="Okamura Y."/>
            <person name="Kirsch R."/>
            <person name="Pauchet Y."/>
        </authorList>
    </citation>
    <scope>NUCLEOTIDE SEQUENCE</scope>
    <source>
        <strain evidence="2">RBIC_L_NR</strain>
    </source>
</reference>
<dbReference type="Proteomes" id="UP001162156">
    <property type="component" value="Unassembled WGS sequence"/>
</dbReference>
<comment type="caution">
    <text evidence="2">The sequence shown here is derived from an EMBL/GenBank/DDBJ whole genome shotgun (WGS) entry which is preliminary data.</text>
</comment>
<evidence type="ECO:0000256" key="1">
    <source>
        <dbReference type="SAM" id="MobiDB-lite"/>
    </source>
</evidence>
<gene>
    <name evidence="2" type="ORF">NQ314_001094</name>
</gene>
<evidence type="ECO:0000313" key="2">
    <source>
        <dbReference type="EMBL" id="KAJ8970638.1"/>
    </source>
</evidence>
<dbReference type="AlphaFoldDB" id="A0AAV8ZT78"/>
<dbReference type="Pfam" id="PF14945">
    <property type="entry name" value="LLC1"/>
    <property type="match status" value="1"/>
</dbReference>
<name>A0AAV8ZT78_9CUCU</name>